<dbReference type="EMBL" id="MF063068">
    <property type="protein sequence ID" value="ARV77360.1"/>
    <property type="molecule type" value="Genomic_DNA"/>
</dbReference>
<keyword evidence="2" id="KW-1185">Reference proteome</keyword>
<dbReference type="Proteomes" id="UP000224829">
    <property type="component" value="Segment"/>
</dbReference>
<reference evidence="1 2" key="1">
    <citation type="submission" date="2017-05" db="EMBL/GenBank/DDBJ databases">
        <authorList>
            <person name="Song R."/>
            <person name="Chenine A.L."/>
            <person name="Ruprecht R.M."/>
        </authorList>
    </citation>
    <scope>NUCLEOTIDE SEQUENCE [LARGE SCALE GENOMIC DNA]</scope>
</reference>
<dbReference type="Pfam" id="PF20034">
    <property type="entry name" value="Peptidase_S80"/>
    <property type="match status" value="1"/>
</dbReference>
<dbReference type="OrthoDB" id="11931at10239"/>
<evidence type="ECO:0000313" key="1">
    <source>
        <dbReference type="EMBL" id="ARV77360.1"/>
    </source>
</evidence>
<accession>A0A1Y0SVC1</accession>
<evidence type="ECO:0000313" key="2">
    <source>
        <dbReference type="Proteomes" id="UP000224829"/>
    </source>
</evidence>
<name>A0A1Y0SVC1_9CAUD</name>
<proteinExistence type="predicted"/>
<organism evidence="1 2">
    <name type="scientific">Pseudomonas phage Noxifer</name>
    <dbReference type="NCBI Taxonomy" id="2006684"/>
    <lineage>
        <taxon>Viruses</taxon>
        <taxon>Duplodnaviria</taxon>
        <taxon>Heunggongvirae</taxon>
        <taxon>Uroviricota</taxon>
        <taxon>Caudoviricetes</taxon>
        <taxon>Chimalliviridae</taxon>
        <taxon>Noxifervirus</taxon>
        <taxon>Noxifervirus noxifer</taxon>
    </lineage>
</organism>
<evidence type="ECO:0008006" key="3">
    <source>
        <dbReference type="Google" id="ProtNLM"/>
    </source>
</evidence>
<dbReference type="InterPro" id="IPR045405">
    <property type="entry name" value="Peptidase_S80"/>
</dbReference>
<protein>
    <recommendedName>
        <fullName evidence="3">Virion structural protein</fullName>
    </recommendedName>
</protein>
<sequence length="259" mass="29448">MQSALRQSVRIGSTMLAGTNKRGILQPDAEGYYPCPVGAYNAYNSGGYLYDQRTGVAMFNEGSVLMRQVRKGALYGEYKHPEQQPGMSDQAYVARVRRIDPDRYSHHIRDYELRPSTDEHGRPIILVIAWVKPFGPYGKYVEASLQNPAQNTYFSVRSITVDDMMERIKYTKEVVTHDFVGEGGVYVACKAQAPSLEDFDTSVKEITPEVLHDLARQQERRRGLGLEDNGADYAGLIKELGWERVKRTPTTRKPSFMRW</sequence>
<gene>
    <name evidence="1" type="ORF">NOXIFER_191</name>
</gene>